<evidence type="ECO:0000313" key="1">
    <source>
        <dbReference type="EMBL" id="KAL3587305.1"/>
    </source>
</evidence>
<keyword evidence="2" id="KW-1185">Reference proteome</keyword>
<reference evidence="1 2" key="1">
    <citation type="journal article" date="2024" name="Plant Biotechnol. J.">
        <title>Genome and CRISPR/Cas9 system of a widespread forest tree (Populus alba) in the world.</title>
        <authorList>
            <person name="Liu Y.J."/>
            <person name="Jiang P.F."/>
            <person name="Han X.M."/>
            <person name="Li X.Y."/>
            <person name="Wang H.M."/>
            <person name="Wang Y.J."/>
            <person name="Wang X.X."/>
            <person name="Zeng Q.Y."/>
        </authorList>
    </citation>
    <scope>NUCLEOTIDE SEQUENCE [LARGE SCALE GENOMIC DNA]</scope>
    <source>
        <strain evidence="2">cv. PAL-ZL1</strain>
    </source>
</reference>
<accession>A0ACC4C715</accession>
<comment type="caution">
    <text evidence="1">The sequence shown here is derived from an EMBL/GenBank/DDBJ whole genome shotgun (WGS) entry which is preliminary data.</text>
</comment>
<sequence length="97" mass="11038">MYHNSSISPEDNRIEGARTSGKMEAATSPLKPENLNQFALIFSKFKPDNRIKALVKVCRTKSLPSSILAIVLYPFSLLVLQLQFEPHRQEIIPERNN</sequence>
<proteinExistence type="predicted"/>
<evidence type="ECO:0000313" key="2">
    <source>
        <dbReference type="Proteomes" id="UP000309997"/>
    </source>
</evidence>
<gene>
    <name evidence="1" type="ORF">D5086_014172</name>
</gene>
<name>A0ACC4C715_POPAL</name>
<protein>
    <submittedName>
        <fullName evidence="1">Uncharacterized protein</fullName>
    </submittedName>
</protein>
<organism evidence="1 2">
    <name type="scientific">Populus alba</name>
    <name type="common">White poplar</name>
    <dbReference type="NCBI Taxonomy" id="43335"/>
    <lineage>
        <taxon>Eukaryota</taxon>
        <taxon>Viridiplantae</taxon>
        <taxon>Streptophyta</taxon>
        <taxon>Embryophyta</taxon>
        <taxon>Tracheophyta</taxon>
        <taxon>Spermatophyta</taxon>
        <taxon>Magnoliopsida</taxon>
        <taxon>eudicotyledons</taxon>
        <taxon>Gunneridae</taxon>
        <taxon>Pentapetalae</taxon>
        <taxon>rosids</taxon>
        <taxon>fabids</taxon>
        <taxon>Malpighiales</taxon>
        <taxon>Salicaceae</taxon>
        <taxon>Saliceae</taxon>
        <taxon>Populus</taxon>
    </lineage>
</organism>
<dbReference type="EMBL" id="RCHU02000006">
    <property type="protein sequence ID" value="KAL3587305.1"/>
    <property type="molecule type" value="Genomic_DNA"/>
</dbReference>
<dbReference type="Proteomes" id="UP000309997">
    <property type="component" value="Unassembled WGS sequence"/>
</dbReference>